<sequence length="853" mass="100347">MTTFQLRTICYDEKLVKGIVDHLDREKLISTILKFRSAEESLLIKDYKESGFEKINKIIKTYLVTPLQDREKIKIPAKITLYNDIGLKKEDMYRIEIGNDIEESNVLLINENNNLCGIFNLVKDLTKEDAYFLVVNNNLKIEKINSKNYSFLFFKKDDSEYLYKVYYSDKPLPTPNLQYYKIPVIDLEFRELEETDTVLAIDFGTSNTTAGAFLSSSYVSSPCYNDILNERIKLNEINVVKFLDVTKKDEKWIDIIPTLVYVADCSDPQDVKYVYGYEAKNILRRYDYTGNASFFQGIKRWVNNYHKMEEIYDEKGHTALVSRGDIIRAYVKYIIQIAEHQFKCKFKNIHISSPVKLKQQFLEMFQEIIPEYRLEIEDALDEGIAVLYNTIADQIDKNKYIDGDEYNALIIDCGGGTTDLSSCSFRIEEGYISYKIDINTTYENGDTNFGGNNITYRLLQFMKILFAQYYKNKNEVFDIDHFIDLPSGDIFRYVDEYGVSMVYERFEEFYKEAEKIIPTRFKEYENKLSEDYQRVKNNFYFLWEIADNMKKEFFQKTNILRNKFNCTDIDGQESDLHITTLNKWCLSVIDKGNFKTVYEVPDVVFNIKEINKLIKGDIYEIVRKFLDTFYQNRKLQDYSIIKLTGQSCRIDIFKEALKEFVPGRSIEFKQRKEDDESIPDLKLSCLRGVLRYLNSKKIGDIEAIIRNNVPVIPYSVSALTFNKQEKMLICSLDKVTQAKGFISRPIGVLEIEFSLKSHEGALRQKYIYKNDFNDYKRILPEEITQEYHGKIMQEDTDTIQNGEIRFFLYAHDKNWGFHVVPIARKDDHLYIGKKKFFAFEDDLSELDFFDGLK</sequence>
<proteinExistence type="predicted"/>
<dbReference type="EMBL" id="LGTC01000001">
    <property type="protein sequence ID" value="KNY30451.1"/>
    <property type="molecule type" value="Genomic_DNA"/>
</dbReference>
<evidence type="ECO:0000313" key="2">
    <source>
        <dbReference type="Proteomes" id="UP000036923"/>
    </source>
</evidence>
<dbReference type="SUPFAM" id="SSF53067">
    <property type="entry name" value="Actin-like ATPase domain"/>
    <property type="match status" value="2"/>
</dbReference>
<dbReference type="AlphaFoldDB" id="A0A0L6JX72"/>
<dbReference type="eggNOG" id="COG0443">
    <property type="taxonomic scope" value="Bacteria"/>
</dbReference>
<dbReference type="Gene3D" id="3.30.30.30">
    <property type="match status" value="1"/>
</dbReference>
<dbReference type="InterPro" id="IPR043129">
    <property type="entry name" value="ATPase_NBD"/>
</dbReference>
<dbReference type="RefSeq" id="WP_162838939.1">
    <property type="nucleotide sequence ID" value="NZ_JQKC01000010.1"/>
</dbReference>
<organism evidence="1 2">
    <name type="scientific">Pseudobacteroides cellulosolvens ATCC 35603 = DSM 2933</name>
    <dbReference type="NCBI Taxonomy" id="398512"/>
    <lineage>
        <taxon>Bacteria</taxon>
        <taxon>Bacillati</taxon>
        <taxon>Bacillota</taxon>
        <taxon>Clostridia</taxon>
        <taxon>Eubacteriales</taxon>
        <taxon>Oscillospiraceae</taxon>
        <taxon>Pseudobacteroides</taxon>
    </lineage>
</organism>
<dbReference type="Gene3D" id="3.30.420.40">
    <property type="match status" value="2"/>
</dbReference>
<dbReference type="Gene3D" id="3.90.640.10">
    <property type="entry name" value="Actin, Chain A, domain 4"/>
    <property type="match status" value="1"/>
</dbReference>
<dbReference type="STRING" id="398512.Bccel_5731"/>
<dbReference type="PANTHER" id="PTHR42749">
    <property type="entry name" value="CELL SHAPE-DETERMINING PROTEIN MREB"/>
    <property type="match status" value="1"/>
</dbReference>
<dbReference type="PANTHER" id="PTHR42749:SF1">
    <property type="entry name" value="CELL SHAPE-DETERMINING PROTEIN MREB"/>
    <property type="match status" value="1"/>
</dbReference>
<accession>A0A0L6JX72</accession>
<dbReference type="PATRIC" id="fig|398512.5.peg.6009"/>
<evidence type="ECO:0008006" key="3">
    <source>
        <dbReference type="Google" id="ProtNLM"/>
    </source>
</evidence>
<name>A0A0L6JX72_9FIRM</name>
<protein>
    <recommendedName>
        <fullName evidence="3">Molecular chaperone</fullName>
    </recommendedName>
</protein>
<gene>
    <name evidence="1" type="ORF">Bccel_5731</name>
</gene>
<dbReference type="Proteomes" id="UP000036923">
    <property type="component" value="Unassembled WGS sequence"/>
</dbReference>
<keyword evidence="2" id="KW-1185">Reference proteome</keyword>
<comment type="caution">
    <text evidence="1">The sequence shown here is derived from an EMBL/GenBank/DDBJ whole genome shotgun (WGS) entry which is preliminary data.</text>
</comment>
<reference evidence="2" key="1">
    <citation type="submission" date="2015-07" db="EMBL/GenBank/DDBJ databases">
        <title>Near-Complete Genome Sequence of the Cellulolytic Bacterium Bacteroides (Pseudobacteroides) cellulosolvens ATCC 35603.</title>
        <authorList>
            <person name="Dassa B."/>
            <person name="Utturkar S.M."/>
            <person name="Klingeman D.M."/>
            <person name="Hurt R.A."/>
            <person name="Keller M."/>
            <person name="Xu J."/>
            <person name="Reddy Y.H.K."/>
            <person name="Borovok I."/>
            <person name="Grinberg I.R."/>
            <person name="Lamed R."/>
            <person name="Zhivin O."/>
            <person name="Bayer E.A."/>
            <person name="Brown S.D."/>
        </authorList>
    </citation>
    <scope>NUCLEOTIDE SEQUENCE [LARGE SCALE GENOMIC DNA]</scope>
    <source>
        <strain evidence="2">DSM 2933</strain>
    </source>
</reference>
<evidence type="ECO:0000313" key="1">
    <source>
        <dbReference type="EMBL" id="KNY30451.1"/>
    </source>
</evidence>